<keyword evidence="7" id="KW-0067">ATP-binding</keyword>
<evidence type="ECO:0000256" key="5">
    <source>
        <dbReference type="ARBA" id="ARBA00022741"/>
    </source>
</evidence>
<evidence type="ECO:0000313" key="12">
    <source>
        <dbReference type="Proteomes" id="UP000235965"/>
    </source>
</evidence>
<dbReference type="PROSITE" id="PS00108">
    <property type="entry name" value="PROTEIN_KINASE_ST"/>
    <property type="match status" value="1"/>
</dbReference>
<dbReference type="SUPFAM" id="SSF56112">
    <property type="entry name" value="Protein kinase-like (PK-like)"/>
    <property type="match status" value="1"/>
</dbReference>
<dbReference type="InterPro" id="IPR008271">
    <property type="entry name" value="Ser/Thr_kinase_AS"/>
</dbReference>
<evidence type="ECO:0000256" key="8">
    <source>
        <dbReference type="ARBA" id="ARBA00047899"/>
    </source>
</evidence>
<name>A0A2J7QIK3_9NEOP</name>
<comment type="caution">
    <text evidence="11">The sequence shown here is derived from an EMBL/GenBank/DDBJ whole genome shotgun (WGS) entry which is preliminary data.</text>
</comment>
<evidence type="ECO:0000256" key="3">
    <source>
        <dbReference type="ARBA" id="ARBA00022527"/>
    </source>
</evidence>
<evidence type="ECO:0000259" key="10">
    <source>
        <dbReference type="PROSITE" id="PS50011"/>
    </source>
</evidence>
<gene>
    <name evidence="11" type="ORF">B7P43_G16336</name>
</gene>
<dbReference type="PROSITE" id="PS50011">
    <property type="entry name" value="PROTEIN_KINASE_DOM"/>
    <property type="match status" value="1"/>
</dbReference>
<dbReference type="Pfam" id="PF00069">
    <property type="entry name" value="Pkinase"/>
    <property type="match status" value="1"/>
</dbReference>
<proteinExistence type="inferred from homology"/>
<feature type="domain" description="Protein kinase" evidence="10">
    <location>
        <begin position="1"/>
        <end position="224"/>
    </location>
</feature>
<keyword evidence="5" id="KW-0547">Nucleotide-binding</keyword>
<protein>
    <recommendedName>
        <fullName evidence="2">non-specific serine/threonine protein kinase</fullName>
        <ecNumber evidence="2">2.7.11.1</ecNumber>
    </recommendedName>
</protein>
<dbReference type="GO" id="GO:0005524">
    <property type="term" value="F:ATP binding"/>
    <property type="evidence" value="ECO:0007669"/>
    <property type="project" value="UniProtKB-KW"/>
</dbReference>
<evidence type="ECO:0000256" key="7">
    <source>
        <dbReference type="ARBA" id="ARBA00022840"/>
    </source>
</evidence>
<sequence>MKAIDLGKHSGAQSSVHKEVFIHRMLNRPNIVRFYGHRQEGPLEYIFLEFVSGGDLFDRIAEPDRGITNPAGQRYFNEILSGVEYLHSRGIVHRDLKPENILLDEHDNLNICDFGLATIFRGKGMERTLTECCGTFAYMAPEVLMPPYHGEPADIWSCGIILVFLLTGGLPWKVASMECNEYVASKDGKAGHLESFVELDHLAMDLIQKILCTHPISPCKIKGN</sequence>
<dbReference type="GO" id="GO:0035556">
    <property type="term" value="P:intracellular signal transduction"/>
    <property type="evidence" value="ECO:0007669"/>
    <property type="project" value="TreeGrafter"/>
</dbReference>
<dbReference type="InterPro" id="IPR000719">
    <property type="entry name" value="Prot_kinase_dom"/>
</dbReference>
<organism evidence="11 12">
    <name type="scientific">Cryptotermes secundus</name>
    <dbReference type="NCBI Taxonomy" id="105785"/>
    <lineage>
        <taxon>Eukaryota</taxon>
        <taxon>Metazoa</taxon>
        <taxon>Ecdysozoa</taxon>
        <taxon>Arthropoda</taxon>
        <taxon>Hexapoda</taxon>
        <taxon>Insecta</taxon>
        <taxon>Pterygota</taxon>
        <taxon>Neoptera</taxon>
        <taxon>Polyneoptera</taxon>
        <taxon>Dictyoptera</taxon>
        <taxon>Blattodea</taxon>
        <taxon>Blattoidea</taxon>
        <taxon>Termitoidae</taxon>
        <taxon>Kalotermitidae</taxon>
        <taxon>Cryptotermitinae</taxon>
        <taxon>Cryptotermes</taxon>
    </lineage>
</organism>
<dbReference type="GO" id="GO:0005737">
    <property type="term" value="C:cytoplasm"/>
    <property type="evidence" value="ECO:0007669"/>
    <property type="project" value="TreeGrafter"/>
</dbReference>
<dbReference type="Gene3D" id="1.10.510.10">
    <property type="entry name" value="Transferase(Phosphotransferase) domain 1"/>
    <property type="match status" value="1"/>
</dbReference>
<comment type="catalytic activity">
    <reaction evidence="8">
        <text>L-threonyl-[protein] + ATP = O-phospho-L-threonyl-[protein] + ADP + H(+)</text>
        <dbReference type="Rhea" id="RHEA:46608"/>
        <dbReference type="Rhea" id="RHEA-COMP:11060"/>
        <dbReference type="Rhea" id="RHEA-COMP:11605"/>
        <dbReference type="ChEBI" id="CHEBI:15378"/>
        <dbReference type="ChEBI" id="CHEBI:30013"/>
        <dbReference type="ChEBI" id="CHEBI:30616"/>
        <dbReference type="ChEBI" id="CHEBI:61977"/>
        <dbReference type="ChEBI" id="CHEBI:456216"/>
        <dbReference type="EC" id="2.7.11.1"/>
    </reaction>
</comment>
<dbReference type="PANTHER" id="PTHR24346">
    <property type="entry name" value="MAP/MICROTUBULE AFFINITY-REGULATING KINASE"/>
    <property type="match status" value="1"/>
</dbReference>
<dbReference type="EC" id="2.7.11.1" evidence="2"/>
<accession>A0A2J7QIK3</accession>
<dbReference type="GO" id="GO:0004674">
    <property type="term" value="F:protein serine/threonine kinase activity"/>
    <property type="evidence" value="ECO:0007669"/>
    <property type="project" value="UniProtKB-KW"/>
</dbReference>
<dbReference type="OrthoDB" id="539158at2759"/>
<dbReference type="SMART" id="SM00220">
    <property type="entry name" value="S_TKc"/>
    <property type="match status" value="1"/>
</dbReference>
<evidence type="ECO:0000313" key="11">
    <source>
        <dbReference type="EMBL" id="PNF28415.1"/>
    </source>
</evidence>
<evidence type="ECO:0000256" key="2">
    <source>
        <dbReference type="ARBA" id="ARBA00012513"/>
    </source>
</evidence>
<evidence type="ECO:0000256" key="6">
    <source>
        <dbReference type="ARBA" id="ARBA00022777"/>
    </source>
</evidence>
<evidence type="ECO:0000256" key="4">
    <source>
        <dbReference type="ARBA" id="ARBA00022679"/>
    </source>
</evidence>
<dbReference type="EMBL" id="NEVH01013590">
    <property type="protein sequence ID" value="PNF28415.1"/>
    <property type="molecule type" value="Genomic_DNA"/>
</dbReference>
<dbReference type="STRING" id="105785.A0A2J7QIK3"/>
<comment type="similarity">
    <text evidence="1">Belongs to the protein kinase superfamily. CAMK Ser/Thr protein kinase family. NIM1 subfamily.</text>
</comment>
<dbReference type="PANTHER" id="PTHR24346:SF107">
    <property type="entry name" value="SERINE_THREONINE-PROTEIN KINASE CHK1"/>
    <property type="match status" value="1"/>
</dbReference>
<keyword evidence="6" id="KW-0418">Kinase</keyword>
<reference evidence="11 12" key="1">
    <citation type="submission" date="2017-12" db="EMBL/GenBank/DDBJ databases">
        <title>Hemimetabolous genomes reveal molecular basis of termite eusociality.</title>
        <authorList>
            <person name="Harrison M.C."/>
            <person name="Jongepier E."/>
            <person name="Robertson H.M."/>
            <person name="Arning N."/>
            <person name="Bitard-Feildel T."/>
            <person name="Chao H."/>
            <person name="Childers C.P."/>
            <person name="Dinh H."/>
            <person name="Doddapaneni H."/>
            <person name="Dugan S."/>
            <person name="Gowin J."/>
            <person name="Greiner C."/>
            <person name="Han Y."/>
            <person name="Hu H."/>
            <person name="Hughes D.S.T."/>
            <person name="Huylmans A.-K."/>
            <person name="Kemena C."/>
            <person name="Kremer L.P.M."/>
            <person name="Lee S.L."/>
            <person name="Lopez-Ezquerra A."/>
            <person name="Mallet L."/>
            <person name="Monroy-Kuhn J.M."/>
            <person name="Moser A."/>
            <person name="Murali S.C."/>
            <person name="Muzny D.M."/>
            <person name="Otani S."/>
            <person name="Piulachs M.-D."/>
            <person name="Poelchau M."/>
            <person name="Qu J."/>
            <person name="Schaub F."/>
            <person name="Wada-Katsumata A."/>
            <person name="Worley K.C."/>
            <person name="Xie Q."/>
            <person name="Ylla G."/>
            <person name="Poulsen M."/>
            <person name="Gibbs R.A."/>
            <person name="Schal C."/>
            <person name="Richards S."/>
            <person name="Belles X."/>
            <person name="Korb J."/>
            <person name="Bornberg-Bauer E."/>
        </authorList>
    </citation>
    <scope>NUCLEOTIDE SEQUENCE [LARGE SCALE GENOMIC DNA]</scope>
    <source>
        <tissue evidence="11">Whole body</tissue>
    </source>
</reference>
<evidence type="ECO:0000256" key="9">
    <source>
        <dbReference type="ARBA" id="ARBA00048679"/>
    </source>
</evidence>
<keyword evidence="12" id="KW-1185">Reference proteome</keyword>
<evidence type="ECO:0000256" key="1">
    <source>
        <dbReference type="ARBA" id="ARBA00010791"/>
    </source>
</evidence>
<dbReference type="Proteomes" id="UP000235965">
    <property type="component" value="Unassembled WGS sequence"/>
</dbReference>
<keyword evidence="4" id="KW-0808">Transferase</keyword>
<dbReference type="AlphaFoldDB" id="A0A2J7QIK3"/>
<dbReference type="InterPro" id="IPR011009">
    <property type="entry name" value="Kinase-like_dom_sf"/>
</dbReference>
<keyword evidence="3" id="KW-0723">Serine/threonine-protein kinase</keyword>
<comment type="catalytic activity">
    <reaction evidence="9">
        <text>L-seryl-[protein] + ATP = O-phospho-L-seryl-[protein] + ADP + H(+)</text>
        <dbReference type="Rhea" id="RHEA:17989"/>
        <dbReference type="Rhea" id="RHEA-COMP:9863"/>
        <dbReference type="Rhea" id="RHEA-COMP:11604"/>
        <dbReference type="ChEBI" id="CHEBI:15378"/>
        <dbReference type="ChEBI" id="CHEBI:29999"/>
        <dbReference type="ChEBI" id="CHEBI:30616"/>
        <dbReference type="ChEBI" id="CHEBI:83421"/>
        <dbReference type="ChEBI" id="CHEBI:456216"/>
        <dbReference type="EC" id="2.7.11.1"/>
    </reaction>
</comment>
<dbReference type="InParanoid" id="A0A2J7QIK3"/>